<protein>
    <submittedName>
        <fullName evidence="2">Uncharacterized protein</fullName>
    </submittedName>
</protein>
<evidence type="ECO:0000313" key="2">
    <source>
        <dbReference type="EMBL" id="KAL0072329.1"/>
    </source>
</evidence>
<sequence>MSPSDPFGDFPAPQNSQIRSVPSNPFTTGSLKSAFSIASPTLPHSHSDPTPLRHREMPNLQLPKALVMSGLENASLLSQRALTTVLTERQVVLEGPTPDDGSGAGIESSNRNARRSRSISDSKDIQDIIEGVWPLPDDFLLIYVCPLDEWERPDIHKSLLDRFAMSATVTLQPSVRSAATTLFRPLSFRGSPVLSPVPLGSNHVPTPSPAFFSQNVPTRQWSPSLQAMANSTSPLISSQFMGTLREVYSKVYFPPALNLYLSDLFSAARNHPQLEGRLLTANSIKEAFDLCRAWRILSGDPTGMELVKDFGLEGGEDMESMTRGVDNAGDEFNAFEDSGSGKVTINGLAPHWELNGDLNNDAEDFSIPVLEITQSDIARIVPRVISHRVRVRDSPQDEVLASAMYGAALNISNVEDANRSRVGGDDLTDKRTTTVKDILISILQEV</sequence>
<organism evidence="2 3">
    <name type="scientific">Marasmius tenuissimus</name>
    <dbReference type="NCBI Taxonomy" id="585030"/>
    <lineage>
        <taxon>Eukaryota</taxon>
        <taxon>Fungi</taxon>
        <taxon>Dikarya</taxon>
        <taxon>Basidiomycota</taxon>
        <taxon>Agaricomycotina</taxon>
        <taxon>Agaricomycetes</taxon>
        <taxon>Agaricomycetidae</taxon>
        <taxon>Agaricales</taxon>
        <taxon>Marasmiineae</taxon>
        <taxon>Marasmiaceae</taxon>
        <taxon>Marasmius</taxon>
    </lineage>
</organism>
<proteinExistence type="predicted"/>
<evidence type="ECO:0000313" key="3">
    <source>
        <dbReference type="Proteomes" id="UP001437256"/>
    </source>
</evidence>
<reference evidence="2 3" key="1">
    <citation type="submission" date="2024-05" db="EMBL/GenBank/DDBJ databases">
        <title>A draft genome resource for the thread blight pathogen Marasmius tenuissimus strain MS-2.</title>
        <authorList>
            <person name="Yulfo-Soto G.E."/>
            <person name="Baruah I.K."/>
            <person name="Amoako-Attah I."/>
            <person name="Bukari Y."/>
            <person name="Meinhardt L.W."/>
            <person name="Bailey B.A."/>
            <person name="Cohen S.P."/>
        </authorList>
    </citation>
    <scope>NUCLEOTIDE SEQUENCE [LARGE SCALE GENOMIC DNA]</scope>
    <source>
        <strain evidence="2 3">MS-2</strain>
    </source>
</reference>
<accession>A0ABR3AFX3</accession>
<evidence type="ECO:0000256" key="1">
    <source>
        <dbReference type="SAM" id="MobiDB-lite"/>
    </source>
</evidence>
<feature type="region of interest" description="Disordered" evidence="1">
    <location>
        <begin position="1"/>
        <end position="32"/>
    </location>
</feature>
<gene>
    <name evidence="2" type="ORF">AAF712_000092</name>
</gene>
<name>A0ABR3AFX3_9AGAR</name>
<comment type="caution">
    <text evidence="2">The sequence shown here is derived from an EMBL/GenBank/DDBJ whole genome shotgun (WGS) entry which is preliminary data.</text>
</comment>
<dbReference type="EMBL" id="JBBXMP010000001">
    <property type="protein sequence ID" value="KAL0072329.1"/>
    <property type="molecule type" value="Genomic_DNA"/>
</dbReference>
<feature type="region of interest" description="Disordered" evidence="1">
    <location>
        <begin position="93"/>
        <end position="120"/>
    </location>
</feature>
<feature type="compositionally biased region" description="Polar residues" evidence="1">
    <location>
        <begin position="13"/>
        <end position="32"/>
    </location>
</feature>
<keyword evidence="3" id="KW-1185">Reference proteome</keyword>
<dbReference type="Proteomes" id="UP001437256">
    <property type="component" value="Unassembled WGS sequence"/>
</dbReference>